<dbReference type="Proteomes" id="UP001500454">
    <property type="component" value="Unassembled WGS sequence"/>
</dbReference>
<evidence type="ECO:0000313" key="2">
    <source>
        <dbReference type="Proteomes" id="UP001500454"/>
    </source>
</evidence>
<proteinExistence type="predicted"/>
<evidence type="ECO:0000313" key="1">
    <source>
        <dbReference type="EMBL" id="GAA4374575.1"/>
    </source>
</evidence>
<name>A0ABP8IUS4_9BACT</name>
<dbReference type="EMBL" id="BAABHA010000002">
    <property type="protein sequence ID" value="GAA4374575.1"/>
    <property type="molecule type" value="Genomic_DNA"/>
</dbReference>
<dbReference type="RefSeq" id="WP_345221288.1">
    <property type="nucleotide sequence ID" value="NZ_BAABHA010000002.1"/>
</dbReference>
<organism evidence="1 2">
    <name type="scientific">Hymenobacter koreensis</name>
    <dbReference type="NCBI Taxonomy" id="1084523"/>
    <lineage>
        <taxon>Bacteria</taxon>
        <taxon>Pseudomonadati</taxon>
        <taxon>Bacteroidota</taxon>
        <taxon>Cytophagia</taxon>
        <taxon>Cytophagales</taxon>
        <taxon>Hymenobacteraceae</taxon>
        <taxon>Hymenobacter</taxon>
    </lineage>
</organism>
<keyword evidence="2" id="KW-1185">Reference proteome</keyword>
<reference evidence="2" key="1">
    <citation type="journal article" date="2019" name="Int. J. Syst. Evol. Microbiol.">
        <title>The Global Catalogue of Microorganisms (GCM) 10K type strain sequencing project: providing services to taxonomists for standard genome sequencing and annotation.</title>
        <authorList>
            <consortium name="The Broad Institute Genomics Platform"/>
            <consortium name="The Broad Institute Genome Sequencing Center for Infectious Disease"/>
            <person name="Wu L."/>
            <person name="Ma J."/>
        </authorList>
    </citation>
    <scope>NUCLEOTIDE SEQUENCE [LARGE SCALE GENOMIC DNA]</scope>
    <source>
        <strain evidence="2">JCM 17924</strain>
    </source>
</reference>
<accession>A0ABP8IUS4</accession>
<sequence length="81" mass="9326">MKEVRVRMMSFLGTLVADPDVDARENYWQLIGESGKAIDANENFDGRVLVLFERSLDDYGLENHNPVKNSLWIRLSDLLID</sequence>
<gene>
    <name evidence="1" type="ORF">GCM10023186_06120</name>
</gene>
<comment type="caution">
    <text evidence="1">The sequence shown here is derived from an EMBL/GenBank/DDBJ whole genome shotgun (WGS) entry which is preliminary data.</text>
</comment>
<protein>
    <submittedName>
        <fullName evidence="1">Uncharacterized protein</fullName>
    </submittedName>
</protein>